<keyword evidence="3" id="KW-1185">Reference proteome</keyword>
<feature type="region of interest" description="Disordered" evidence="1">
    <location>
        <begin position="103"/>
        <end position="124"/>
    </location>
</feature>
<evidence type="ECO:0000313" key="2">
    <source>
        <dbReference type="EMBL" id="GAA1078364.1"/>
    </source>
</evidence>
<organism evidence="2 3">
    <name type="scientific">Kitasatospora nipponensis</name>
    <dbReference type="NCBI Taxonomy" id="258049"/>
    <lineage>
        <taxon>Bacteria</taxon>
        <taxon>Bacillati</taxon>
        <taxon>Actinomycetota</taxon>
        <taxon>Actinomycetes</taxon>
        <taxon>Kitasatosporales</taxon>
        <taxon>Streptomycetaceae</taxon>
        <taxon>Kitasatospora</taxon>
    </lineage>
</organism>
<reference evidence="3" key="1">
    <citation type="journal article" date="2019" name="Int. J. Syst. Evol. Microbiol.">
        <title>The Global Catalogue of Microorganisms (GCM) 10K type strain sequencing project: providing services to taxonomists for standard genome sequencing and annotation.</title>
        <authorList>
            <consortium name="The Broad Institute Genomics Platform"/>
            <consortium name="The Broad Institute Genome Sequencing Center for Infectious Disease"/>
            <person name="Wu L."/>
            <person name="Ma J."/>
        </authorList>
    </citation>
    <scope>NUCLEOTIDE SEQUENCE [LARGE SCALE GENOMIC DNA]</scope>
    <source>
        <strain evidence="3">JCM 13004</strain>
    </source>
</reference>
<sequence length="124" mass="13673">MSDTVPTHVGGSAGPDPYDVLIGRQLLGELGRLIGTEAGEFEQRFETFAGERRERTAATQLLARELGRRLYHPAGERAGERNAMLAVLSPEELYRKVEWLHGARGGEDRATDPPLIGRQELVAH</sequence>
<name>A0ABP4E0H4_9ACTN</name>
<accession>A0ABP4E0H4</accession>
<evidence type="ECO:0000313" key="3">
    <source>
        <dbReference type="Proteomes" id="UP001500037"/>
    </source>
</evidence>
<comment type="caution">
    <text evidence="2">The sequence shown here is derived from an EMBL/GenBank/DDBJ whole genome shotgun (WGS) entry which is preliminary data.</text>
</comment>
<proteinExistence type="predicted"/>
<dbReference type="EMBL" id="BAAALF010000758">
    <property type="protein sequence ID" value="GAA1078364.1"/>
    <property type="molecule type" value="Genomic_DNA"/>
</dbReference>
<gene>
    <name evidence="2" type="ORF">GCM10009665_80040</name>
</gene>
<evidence type="ECO:0000256" key="1">
    <source>
        <dbReference type="SAM" id="MobiDB-lite"/>
    </source>
</evidence>
<dbReference type="Proteomes" id="UP001500037">
    <property type="component" value="Unassembled WGS sequence"/>
</dbReference>
<protein>
    <submittedName>
        <fullName evidence="2">Uncharacterized protein</fullName>
    </submittedName>
</protein>